<keyword evidence="7" id="KW-1185">Reference proteome</keyword>
<dbReference type="Gene3D" id="3.10.10.10">
    <property type="entry name" value="HIV Type 1 Reverse Transcriptase, subunit A, domain 1"/>
    <property type="match status" value="1"/>
</dbReference>
<dbReference type="Pfam" id="PF00665">
    <property type="entry name" value="rve"/>
    <property type="match status" value="1"/>
</dbReference>
<dbReference type="SUPFAM" id="SSF56672">
    <property type="entry name" value="DNA/RNA polymerases"/>
    <property type="match status" value="1"/>
</dbReference>
<dbReference type="HOGENOM" id="CLU_000384_9_5_1"/>
<sequence>NSTYNSPIWPVLKQNGKWQLTIDYRQLNKQVPLSHWPMAYLNQNLAKIAGAKYFTTLDIANGFWTVKVNPKDQYKLAFSFGKIQYTWNRCLFGYLNFPADFNIFLHKVMPDAEETGNLIYVDDILIKSNSVSDHLNEIRYVLTQLKNAGAKLSLTKGQWCRKQVNYLGYDVGPDGFRPQQNRIKAIQAIRSPTNITELRSFLGICNYSHQFIENYAEISQPLTKLLRKNEPRVWEYTQENVVSELKKRLSKVPCLAYAEKDKEFFLETGYADSNISAVLYQKHDTDNRVVAYVSKTLSEVEKKLSDCEKFGLYNILEITYKEKKDGNVSSSRIVAWTLTLQGLPFEVKYAKNKKNILAQGIAELHDCTATEQEQQNVVTRQDSKQKPINTVLQLCSEVPSFDLVKMQKEDDTLGKFYQYIENPEENEISPYNLQTNFELRTMFNKKQKFQLRNGLLIRIYRATYETLKQVAYWPNMYQDVQDYTKGCLVCCRFQSSSPKHRAPLQTKGITMPWSDLQIDWIGPVTRSSRGNKYLLTVTCLFTKWIECLPAPNDTAETTAMLLINHVFSCWGLPMRTESDRGSHFTRKVIENVWNTLGVQRKLHVSHHPQSSGQVECANKTIVNILKKYISTSGKNWDVKLPLVLMAIRATPNKCTGVTPFEMMTGREMTLPLYLL</sequence>
<dbReference type="Pfam" id="PF17919">
    <property type="entry name" value="RT_RNaseH_2"/>
    <property type="match status" value="1"/>
</dbReference>
<evidence type="ECO:0000256" key="3">
    <source>
        <dbReference type="ARBA" id="ARBA00039658"/>
    </source>
</evidence>
<dbReference type="PANTHER" id="PTHR37984:SF12">
    <property type="entry name" value="RIBONUCLEASE H"/>
    <property type="match status" value="1"/>
</dbReference>
<dbReference type="InterPro" id="IPR000477">
    <property type="entry name" value="RT_dom"/>
</dbReference>
<dbReference type="EC" id="3.1.26.4" evidence="2"/>
<dbReference type="SUPFAM" id="SSF53098">
    <property type="entry name" value="Ribonuclease H-like"/>
    <property type="match status" value="1"/>
</dbReference>
<dbReference type="FunCoup" id="H3B6Z0">
    <property type="interactions" value="70"/>
</dbReference>
<dbReference type="PROSITE" id="PS50994">
    <property type="entry name" value="INTEGRASE"/>
    <property type="match status" value="1"/>
</dbReference>
<dbReference type="GeneTree" id="ENSGT01140000282569"/>
<reference evidence="7" key="1">
    <citation type="submission" date="2011-08" db="EMBL/GenBank/DDBJ databases">
        <title>The draft genome of Latimeria chalumnae.</title>
        <authorList>
            <person name="Di Palma F."/>
            <person name="Alfoldi J."/>
            <person name="Johnson J."/>
            <person name="Berlin A."/>
            <person name="Gnerre S."/>
            <person name="Jaffe D."/>
            <person name="MacCallum I."/>
            <person name="Young S."/>
            <person name="Walker B.J."/>
            <person name="Lander E."/>
            <person name="Lindblad-Toh K."/>
        </authorList>
    </citation>
    <scope>NUCLEOTIDE SEQUENCE [LARGE SCALE GENOMIC DNA]</scope>
    <source>
        <strain evidence="7">Wild caught</strain>
    </source>
</reference>
<evidence type="ECO:0000259" key="5">
    <source>
        <dbReference type="PROSITE" id="PS50994"/>
    </source>
</evidence>
<evidence type="ECO:0000313" key="7">
    <source>
        <dbReference type="Proteomes" id="UP000008672"/>
    </source>
</evidence>
<dbReference type="Gene3D" id="1.10.340.70">
    <property type="match status" value="1"/>
</dbReference>
<feature type="domain" description="Reverse transcriptase" evidence="4">
    <location>
        <begin position="1"/>
        <end position="171"/>
    </location>
</feature>
<accession>H3B6Z0</accession>
<dbReference type="AlphaFoldDB" id="H3B6Z0"/>
<reference evidence="6" key="2">
    <citation type="submission" date="2025-08" db="UniProtKB">
        <authorList>
            <consortium name="Ensembl"/>
        </authorList>
    </citation>
    <scope>IDENTIFICATION</scope>
</reference>
<organism evidence="6 7">
    <name type="scientific">Latimeria chalumnae</name>
    <name type="common">Coelacanth</name>
    <dbReference type="NCBI Taxonomy" id="7897"/>
    <lineage>
        <taxon>Eukaryota</taxon>
        <taxon>Metazoa</taxon>
        <taxon>Chordata</taxon>
        <taxon>Craniata</taxon>
        <taxon>Vertebrata</taxon>
        <taxon>Euteleostomi</taxon>
        <taxon>Coelacanthiformes</taxon>
        <taxon>Coelacanthidae</taxon>
        <taxon>Latimeria</taxon>
    </lineage>
</organism>
<dbReference type="InterPro" id="IPR050951">
    <property type="entry name" value="Retrovirus_Pol_polyprotein"/>
</dbReference>
<dbReference type="Gene3D" id="3.10.20.370">
    <property type="match status" value="1"/>
</dbReference>
<dbReference type="STRING" id="7897.ENSLACP00000017661"/>
<dbReference type="Pfam" id="PF00078">
    <property type="entry name" value="RVT_1"/>
    <property type="match status" value="1"/>
</dbReference>
<evidence type="ECO:0000259" key="4">
    <source>
        <dbReference type="PROSITE" id="PS50878"/>
    </source>
</evidence>
<dbReference type="InterPro" id="IPR043128">
    <property type="entry name" value="Rev_trsase/Diguanyl_cyclase"/>
</dbReference>
<dbReference type="FunFam" id="3.30.70.270:FF:000023">
    <property type="entry name" value="Pol"/>
    <property type="match status" value="1"/>
</dbReference>
<dbReference type="InterPro" id="IPR043502">
    <property type="entry name" value="DNA/RNA_pol_sf"/>
</dbReference>
<comment type="similarity">
    <text evidence="1">Belongs to the beta type-B retroviral polymerase family. HERV class-II K(HML-2) pol subfamily.</text>
</comment>
<dbReference type="InterPro" id="IPR036397">
    <property type="entry name" value="RNaseH_sf"/>
</dbReference>
<dbReference type="InterPro" id="IPR001584">
    <property type="entry name" value="Integrase_cat-core"/>
</dbReference>
<name>H3B6Z0_LATCH</name>
<dbReference type="CDD" id="cd01647">
    <property type="entry name" value="RT_LTR"/>
    <property type="match status" value="1"/>
</dbReference>
<dbReference type="FunFam" id="3.30.420.10:FF:000032">
    <property type="entry name" value="Retrovirus-related Pol polyprotein from transposon 297-like Protein"/>
    <property type="match status" value="1"/>
</dbReference>
<dbReference type="PANTHER" id="PTHR37984">
    <property type="entry name" value="PROTEIN CBG26694"/>
    <property type="match status" value="1"/>
</dbReference>
<dbReference type="Pfam" id="PF17921">
    <property type="entry name" value="Integrase_H2C2"/>
    <property type="match status" value="1"/>
</dbReference>
<evidence type="ECO:0000256" key="2">
    <source>
        <dbReference type="ARBA" id="ARBA00012180"/>
    </source>
</evidence>
<dbReference type="InterPro" id="IPR041588">
    <property type="entry name" value="Integrase_H2C2"/>
</dbReference>
<evidence type="ECO:0000313" key="6">
    <source>
        <dbReference type="Ensembl" id="ENSLACP00000017661.1"/>
    </source>
</evidence>
<proteinExistence type="inferred from homology"/>
<dbReference type="EMBL" id="AFYH01096067">
    <property type="status" value="NOT_ANNOTATED_CDS"/>
    <property type="molecule type" value="Genomic_DNA"/>
</dbReference>
<dbReference type="GO" id="GO:0003676">
    <property type="term" value="F:nucleic acid binding"/>
    <property type="evidence" value="ECO:0007669"/>
    <property type="project" value="InterPro"/>
</dbReference>
<dbReference type="OMA" id="NAPCLAY"/>
<reference evidence="6" key="3">
    <citation type="submission" date="2025-09" db="UniProtKB">
        <authorList>
            <consortium name="Ensembl"/>
        </authorList>
    </citation>
    <scope>IDENTIFICATION</scope>
</reference>
<dbReference type="Ensembl" id="ENSLACT00000017791.1">
    <property type="protein sequence ID" value="ENSLACP00000017661.1"/>
    <property type="gene ID" value="ENSLACG00000015558.1"/>
</dbReference>
<evidence type="ECO:0000256" key="1">
    <source>
        <dbReference type="ARBA" id="ARBA00010879"/>
    </source>
</evidence>
<feature type="domain" description="Integrase catalytic" evidence="5">
    <location>
        <begin position="508"/>
        <end position="667"/>
    </location>
</feature>
<dbReference type="Gene3D" id="3.30.420.10">
    <property type="entry name" value="Ribonuclease H-like superfamily/Ribonuclease H"/>
    <property type="match status" value="1"/>
</dbReference>
<dbReference type="PROSITE" id="PS50878">
    <property type="entry name" value="RT_POL"/>
    <property type="match status" value="1"/>
</dbReference>
<dbReference type="GO" id="GO:0015074">
    <property type="term" value="P:DNA integration"/>
    <property type="evidence" value="ECO:0007669"/>
    <property type="project" value="InterPro"/>
</dbReference>
<protein>
    <recommendedName>
        <fullName evidence="3">Gypsy retrotransposon integrase-like protein 1</fullName>
        <ecNumber evidence="2">3.1.26.4</ecNumber>
    </recommendedName>
</protein>
<dbReference type="InterPro" id="IPR041577">
    <property type="entry name" value="RT_RNaseH_2"/>
</dbReference>
<dbReference type="Gene3D" id="3.30.70.270">
    <property type="match status" value="2"/>
</dbReference>
<dbReference type="InParanoid" id="H3B6Z0"/>
<dbReference type="GO" id="GO:0004523">
    <property type="term" value="F:RNA-DNA hybrid ribonuclease activity"/>
    <property type="evidence" value="ECO:0007669"/>
    <property type="project" value="UniProtKB-EC"/>
</dbReference>
<dbReference type="InterPro" id="IPR012337">
    <property type="entry name" value="RNaseH-like_sf"/>
</dbReference>
<dbReference type="Proteomes" id="UP000008672">
    <property type="component" value="Unassembled WGS sequence"/>
</dbReference>
<dbReference type="eggNOG" id="KOG0017">
    <property type="taxonomic scope" value="Eukaryota"/>
</dbReference>